<dbReference type="EMBL" id="ADAS02000006">
    <property type="protein sequence ID" value="OAV98731.1"/>
    <property type="molecule type" value="Genomic_DNA"/>
</dbReference>
<protein>
    <submittedName>
        <fullName evidence="1 2">Uncharacterized protein</fullName>
    </submittedName>
</protein>
<reference evidence="2 3" key="3">
    <citation type="journal article" date="2017" name="G3 (Bethesda)">
        <title>Comparative analysis highlights variable genome content of wheat rusts and divergence of the mating loci.</title>
        <authorList>
            <person name="Cuomo C.A."/>
            <person name="Bakkeren G."/>
            <person name="Khalil H.B."/>
            <person name="Panwar V."/>
            <person name="Joly D."/>
            <person name="Linning R."/>
            <person name="Sakthikumar S."/>
            <person name="Song X."/>
            <person name="Adiconis X."/>
            <person name="Fan L."/>
            <person name="Goldberg J.M."/>
            <person name="Levin J.Z."/>
            <person name="Young S."/>
            <person name="Zeng Q."/>
            <person name="Anikster Y."/>
            <person name="Bruce M."/>
            <person name="Wang M."/>
            <person name="Yin C."/>
            <person name="McCallum B."/>
            <person name="Szabo L.J."/>
            <person name="Hulbert S."/>
            <person name="Chen X."/>
            <person name="Fellers J.P."/>
        </authorList>
    </citation>
    <scope>NUCLEOTIDE SEQUENCE</scope>
    <source>
        <strain evidence="3">Isolate 1-1 / race 1 (BBBD)</strain>
        <strain evidence="2">isolate 1-1 / race 1 (BBBD)</strain>
    </source>
</reference>
<accession>A0A180H1S5</accession>
<evidence type="ECO:0000313" key="3">
    <source>
        <dbReference type="Proteomes" id="UP000005240"/>
    </source>
</evidence>
<reference evidence="1" key="2">
    <citation type="submission" date="2016-05" db="EMBL/GenBank/DDBJ databases">
        <title>Comparative analysis highlights variable genome content of wheat rusts and divergence of the mating loci.</title>
        <authorList>
            <person name="Cuomo C.A."/>
            <person name="Bakkeren G."/>
            <person name="Szabo L."/>
            <person name="Khalil H."/>
            <person name="Joly D."/>
            <person name="Goldberg J."/>
            <person name="Young S."/>
            <person name="Zeng Q."/>
            <person name="Fellers J."/>
        </authorList>
    </citation>
    <scope>NUCLEOTIDE SEQUENCE [LARGE SCALE GENOMIC DNA]</scope>
    <source>
        <strain evidence="1">1-1 BBBD Race 1</strain>
    </source>
</reference>
<dbReference type="Proteomes" id="UP000005240">
    <property type="component" value="Unassembled WGS sequence"/>
</dbReference>
<reference evidence="2" key="4">
    <citation type="submission" date="2025-05" db="UniProtKB">
        <authorList>
            <consortium name="EnsemblFungi"/>
        </authorList>
    </citation>
    <scope>IDENTIFICATION</scope>
    <source>
        <strain evidence="2">isolate 1-1 / race 1 (BBBD)</strain>
    </source>
</reference>
<gene>
    <name evidence="1" type="ORF">PTTG_25629</name>
</gene>
<sequence>MSNKVRLVDNPGPQSLRARISANTEDKIDKDKIDATDSLHSAGKTIDNVARLLRRFTEAKQNGP</sequence>
<name>A0A180H1S5_PUCT1</name>
<dbReference type="EnsemblFungi" id="PTTG_25629-t43_1">
    <property type="protein sequence ID" value="PTTG_25629-t43_1-p1"/>
    <property type="gene ID" value="PTTG_25629"/>
</dbReference>
<organism evidence="1">
    <name type="scientific">Puccinia triticina (isolate 1-1 / race 1 (BBBD))</name>
    <name type="common">Brown leaf rust fungus</name>
    <dbReference type="NCBI Taxonomy" id="630390"/>
    <lineage>
        <taxon>Eukaryota</taxon>
        <taxon>Fungi</taxon>
        <taxon>Dikarya</taxon>
        <taxon>Basidiomycota</taxon>
        <taxon>Pucciniomycotina</taxon>
        <taxon>Pucciniomycetes</taxon>
        <taxon>Pucciniales</taxon>
        <taxon>Pucciniaceae</taxon>
        <taxon>Puccinia</taxon>
    </lineage>
</organism>
<reference evidence="1" key="1">
    <citation type="submission" date="2009-11" db="EMBL/GenBank/DDBJ databases">
        <authorList>
            <consortium name="The Broad Institute Genome Sequencing Platform"/>
            <person name="Ward D."/>
            <person name="Feldgarden M."/>
            <person name="Earl A."/>
            <person name="Young S.K."/>
            <person name="Zeng Q."/>
            <person name="Koehrsen M."/>
            <person name="Alvarado L."/>
            <person name="Berlin A."/>
            <person name="Bochicchio J."/>
            <person name="Borenstein D."/>
            <person name="Chapman S.B."/>
            <person name="Chen Z."/>
            <person name="Engels R."/>
            <person name="Freedman E."/>
            <person name="Gellesch M."/>
            <person name="Goldberg J."/>
            <person name="Griggs A."/>
            <person name="Gujja S."/>
            <person name="Heilman E."/>
            <person name="Heiman D."/>
            <person name="Hepburn T."/>
            <person name="Howarth C."/>
            <person name="Jen D."/>
            <person name="Larson L."/>
            <person name="Lewis B."/>
            <person name="Mehta T."/>
            <person name="Park D."/>
            <person name="Pearson M."/>
            <person name="Roberts A."/>
            <person name="Saif S."/>
            <person name="Shea T."/>
            <person name="Shenoy N."/>
            <person name="Sisk P."/>
            <person name="Stolte C."/>
            <person name="Sykes S."/>
            <person name="Thomson T."/>
            <person name="Walk T."/>
            <person name="White J."/>
            <person name="Yandava C."/>
            <person name="Izard J."/>
            <person name="Baranova O.V."/>
            <person name="Blanton J.M."/>
            <person name="Tanner A.C."/>
            <person name="Dewhirst F.E."/>
            <person name="Haas B."/>
            <person name="Nusbaum C."/>
            <person name="Birren B."/>
        </authorList>
    </citation>
    <scope>NUCLEOTIDE SEQUENCE [LARGE SCALE GENOMIC DNA]</scope>
    <source>
        <strain evidence="1">1-1 BBBD Race 1</strain>
    </source>
</reference>
<keyword evidence="3" id="KW-1185">Reference proteome</keyword>
<evidence type="ECO:0000313" key="1">
    <source>
        <dbReference type="EMBL" id="OAV98731.1"/>
    </source>
</evidence>
<dbReference type="AlphaFoldDB" id="A0A180H1S5"/>
<proteinExistence type="predicted"/>
<evidence type="ECO:0000313" key="2">
    <source>
        <dbReference type="EnsemblFungi" id="PTTG_25629-t43_1-p1"/>
    </source>
</evidence>
<dbReference type="VEuPathDB" id="FungiDB:PTTG_25629"/>